<comment type="subcellular location">
    <subcellularLocation>
        <location evidence="1">Membrane</location>
        <topology evidence="1">Multi-pass membrane protein</topology>
    </subcellularLocation>
</comment>
<gene>
    <name evidence="8" type="ORF">BAUCODRAFT_57308</name>
</gene>
<evidence type="ECO:0000256" key="2">
    <source>
        <dbReference type="ARBA" id="ARBA00007520"/>
    </source>
</evidence>
<dbReference type="InterPro" id="IPR036259">
    <property type="entry name" value="MFS_trans_sf"/>
</dbReference>
<keyword evidence="4 6" id="KW-1133">Transmembrane helix</keyword>
<keyword evidence="5 6" id="KW-0472">Membrane</keyword>
<evidence type="ECO:0000256" key="6">
    <source>
        <dbReference type="SAM" id="Phobius"/>
    </source>
</evidence>
<keyword evidence="9" id="KW-1185">Reference proteome</keyword>
<dbReference type="AlphaFoldDB" id="M2LXJ3"/>
<dbReference type="PANTHER" id="PTHR23501">
    <property type="entry name" value="MAJOR FACILITATOR SUPERFAMILY"/>
    <property type="match status" value="1"/>
</dbReference>
<dbReference type="RefSeq" id="XP_007673061.1">
    <property type="nucleotide sequence ID" value="XM_007674871.1"/>
</dbReference>
<evidence type="ECO:0000256" key="3">
    <source>
        <dbReference type="ARBA" id="ARBA00022692"/>
    </source>
</evidence>
<accession>M2LXJ3</accession>
<evidence type="ECO:0000256" key="1">
    <source>
        <dbReference type="ARBA" id="ARBA00004141"/>
    </source>
</evidence>
<dbReference type="Pfam" id="PF07690">
    <property type="entry name" value="MFS_1"/>
    <property type="match status" value="1"/>
</dbReference>
<dbReference type="GO" id="GO:0005886">
    <property type="term" value="C:plasma membrane"/>
    <property type="evidence" value="ECO:0007669"/>
    <property type="project" value="TreeGrafter"/>
</dbReference>
<organism evidence="8 9">
    <name type="scientific">Baudoinia panamericana (strain UAMH 10762)</name>
    <name type="common">Angels' share fungus</name>
    <name type="synonym">Baudoinia compniacensis (strain UAMH 10762)</name>
    <dbReference type="NCBI Taxonomy" id="717646"/>
    <lineage>
        <taxon>Eukaryota</taxon>
        <taxon>Fungi</taxon>
        <taxon>Dikarya</taxon>
        <taxon>Ascomycota</taxon>
        <taxon>Pezizomycotina</taxon>
        <taxon>Dothideomycetes</taxon>
        <taxon>Dothideomycetidae</taxon>
        <taxon>Mycosphaerellales</taxon>
        <taxon>Teratosphaeriaceae</taxon>
        <taxon>Baudoinia</taxon>
    </lineage>
</organism>
<feature type="domain" description="Major facilitator superfamily (MFS) profile" evidence="7">
    <location>
        <begin position="1"/>
        <end position="84"/>
    </location>
</feature>
<feature type="non-terminal residue" evidence="8">
    <location>
        <position position="84"/>
    </location>
</feature>
<feature type="transmembrane region" description="Helical" evidence="6">
    <location>
        <begin position="29"/>
        <end position="49"/>
    </location>
</feature>
<dbReference type="PROSITE" id="PS50850">
    <property type="entry name" value="MFS"/>
    <property type="match status" value="1"/>
</dbReference>
<dbReference type="GO" id="GO:0022857">
    <property type="term" value="F:transmembrane transporter activity"/>
    <property type="evidence" value="ECO:0007669"/>
    <property type="project" value="InterPro"/>
</dbReference>
<dbReference type="SUPFAM" id="SSF103473">
    <property type="entry name" value="MFS general substrate transporter"/>
    <property type="match status" value="1"/>
</dbReference>
<comment type="similarity">
    <text evidence="2">Belongs to the major facilitator superfamily. TCR/Tet family.</text>
</comment>
<dbReference type="EMBL" id="KB445551">
    <property type="protein sequence ID" value="EMC99417.1"/>
    <property type="molecule type" value="Genomic_DNA"/>
</dbReference>
<dbReference type="HOGENOM" id="CLU_2533517_0_0_1"/>
<protein>
    <recommendedName>
        <fullName evidence="7">Major facilitator superfamily (MFS) profile domain-containing protein</fullName>
    </recommendedName>
</protein>
<evidence type="ECO:0000313" key="9">
    <source>
        <dbReference type="Proteomes" id="UP000011761"/>
    </source>
</evidence>
<feature type="transmembrane region" description="Helical" evidence="6">
    <location>
        <begin position="61"/>
        <end position="83"/>
    </location>
</feature>
<dbReference type="InterPro" id="IPR020846">
    <property type="entry name" value="MFS_dom"/>
</dbReference>
<name>M2LXJ3_BAUPA</name>
<evidence type="ECO:0000259" key="7">
    <source>
        <dbReference type="PROSITE" id="PS50850"/>
    </source>
</evidence>
<feature type="non-terminal residue" evidence="8">
    <location>
        <position position="1"/>
    </location>
</feature>
<dbReference type="OrthoDB" id="3694298at2759"/>
<dbReference type="GeneID" id="19115663"/>
<sequence length="84" mass="8530">VGSSYLLVTATGMPFGAPVSGVIGRRSTMAAGIFLFLFGLVIAAVPIDMPMSIAGRAVQGLRAGAVVVLTNIYLADMFVLASAV</sequence>
<dbReference type="InterPro" id="IPR011701">
    <property type="entry name" value="MFS"/>
</dbReference>
<dbReference type="Gene3D" id="1.20.1720.10">
    <property type="entry name" value="Multidrug resistance protein D"/>
    <property type="match status" value="1"/>
</dbReference>
<keyword evidence="3 6" id="KW-0812">Transmembrane</keyword>
<evidence type="ECO:0000256" key="4">
    <source>
        <dbReference type="ARBA" id="ARBA00022989"/>
    </source>
</evidence>
<dbReference type="Proteomes" id="UP000011761">
    <property type="component" value="Unassembled WGS sequence"/>
</dbReference>
<evidence type="ECO:0000256" key="5">
    <source>
        <dbReference type="ARBA" id="ARBA00023136"/>
    </source>
</evidence>
<evidence type="ECO:0000313" key="8">
    <source>
        <dbReference type="EMBL" id="EMC99417.1"/>
    </source>
</evidence>
<proteinExistence type="inferred from homology"/>
<reference evidence="8 9" key="1">
    <citation type="journal article" date="2012" name="PLoS Pathog.">
        <title>Diverse lifestyles and strategies of plant pathogenesis encoded in the genomes of eighteen Dothideomycetes fungi.</title>
        <authorList>
            <person name="Ohm R.A."/>
            <person name="Feau N."/>
            <person name="Henrissat B."/>
            <person name="Schoch C.L."/>
            <person name="Horwitz B.A."/>
            <person name="Barry K.W."/>
            <person name="Condon B.J."/>
            <person name="Copeland A.C."/>
            <person name="Dhillon B."/>
            <person name="Glaser F."/>
            <person name="Hesse C.N."/>
            <person name="Kosti I."/>
            <person name="LaButti K."/>
            <person name="Lindquist E.A."/>
            <person name="Lucas S."/>
            <person name="Salamov A.A."/>
            <person name="Bradshaw R.E."/>
            <person name="Ciuffetti L."/>
            <person name="Hamelin R.C."/>
            <person name="Kema G.H.J."/>
            <person name="Lawrence C."/>
            <person name="Scott J.A."/>
            <person name="Spatafora J.W."/>
            <person name="Turgeon B.G."/>
            <person name="de Wit P.J.G.M."/>
            <person name="Zhong S."/>
            <person name="Goodwin S.B."/>
            <person name="Grigoriev I.V."/>
        </authorList>
    </citation>
    <scope>NUCLEOTIDE SEQUENCE [LARGE SCALE GENOMIC DNA]</scope>
    <source>
        <strain evidence="8 9">UAMH 10762</strain>
    </source>
</reference>
<dbReference type="PANTHER" id="PTHR23501:SF102">
    <property type="entry name" value="DRUG TRANSPORTER, PUTATIVE (AFU_ORTHOLOGUE AFUA_3G08530)-RELATED"/>
    <property type="match status" value="1"/>
</dbReference>
<dbReference type="KEGG" id="bcom:BAUCODRAFT_57308"/>